<keyword evidence="2" id="KW-0812">Transmembrane</keyword>
<feature type="transmembrane region" description="Helical" evidence="2">
    <location>
        <begin position="64"/>
        <end position="83"/>
    </location>
</feature>
<keyword evidence="2" id="KW-0472">Membrane</keyword>
<protein>
    <submittedName>
        <fullName evidence="3">Uncharacterized protein</fullName>
    </submittedName>
</protein>
<gene>
    <name evidence="3" type="ORF">RFI_39472</name>
</gene>
<dbReference type="Proteomes" id="UP000023152">
    <property type="component" value="Unassembled WGS sequence"/>
</dbReference>
<feature type="compositionally biased region" description="Basic and acidic residues" evidence="1">
    <location>
        <begin position="1"/>
        <end position="16"/>
    </location>
</feature>
<proteinExistence type="predicted"/>
<organism evidence="3 4">
    <name type="scientific">Reticulomyxa filosa</name>
    <dbReference type="NCBI Taxonomy" id="46433"/>
    <lineage>
        <taxon>Eukaryota</taxon>
        <taxon>Sar</taxon>
        <taxon>Rhizaria</taxon>
        <taxon>Retaria</taxon>
        <taxon>Foraminifera</taxon>
        <taxon>Monothalamids</taxon>
        <taxon>Reticulomyxidae</taxon>
        <taxon>Reticulomyxa</taxon>
    </lineage>
</organism>
<sequence>MEKKGKKDAMTSEALKRKVVHSPTKNLKQKKKQQKKTQKWTTHKQYVFTTKKADKSTNNKKMQLLKIFFMSLFFLSLDLYFFFIRRTHKNTKTYTLQIDNTINLRKLSHNNNKKDKEKEELKKRKFTRGHKDVYLFM</sequence>
<dbReference type="AlphaFoldDB" id="X6L7Z2"/>
<keyword evidence="4" id="KW-1185">Reference proteome</keyword>
<evidence type="ECO:0000256" key="2">
    <source>
        <dbReference type="SAM" id="Phobius"/>
    </source>
</evidence>
<evidence type="ECO:0000313" key="4">
    <source>
        <dbReference type="Proteomes" id="UP000023152"/>
    </source>
</evidence>
<reference evidence="3 4" key="1">
    <citation type="journal article" date="2013" name="Curr. Biol.">
        <title>The Genome of the Foraminiferan Reticulomyxa filosa.</title>
        <authorList>
            <person name="Glockner G."/>
            <person name="Hulsmann N."/>
            <person name="Schleicher M."/>
            <person name="Noegel A.A."/>
            <person name="Eichinger L."/>
            <person name="Gallinger C."/>
            <person name="Pawlowski J."/>
            <person name="Sierra R."/>
            <person name="Euteneuer U."/>
            <person name="Pillet L."/>
            <person name="Moustafa A."/>
            <person name="Platzer M."/>
            <person name="Groth M."/>
            <person name="Szafranski K."/>
            <person name="Schliwa M."/>
        </authorList>
    </citation>
    <scope>NUCLEOTIDE SEQUENCE [LARGE SCALE GENOMIC DNA]</scope>
</reference>
<evidence type="ECO:0000313" key="3">
    <source>
        <dbReference type="EMBL" id="ETN98047.1"/>
    </source>
</evidence>
<dbReference type="EMBL" id="ASPP01047815">
    <property type="protein sequence ID" value="ETN98047.1"/>
    <property type="molecule type" value="Genomic_DNA"/>
</dbReference>
<feature type="compositionally biased region" description="Basic residues" evidence="1">
    <location>
        <begin position="27"/>
        <end position="39"/>
    </location>
</feature>
<accession>X6L7Z2</accession>
<comment type="caution">
    <text evidence="3">The sequence shown here is derived from an EMBL/GenBank/DDBJ whole genome shotgun (WGS) entry which is preliminary data.</text>
</comment>
<evidence type="ECO:0000256" key="1">
    <source>
        <dbReference type="SAM" id="MobiDB-lite"/>
    </source>
</evidence>
<keyword evidence="2" id="KW-1133">Transmembrane helix</keyword>
<feature type="region of interest" description="Disordered" evidence="1">
    <location>
        <begin position="1"/>
        <end position="39"/>
    </location>
</feature>
<name>X6L7Z2_RETFI</name>